<dbReference type="Pfam" id="PF03368">
    <property type="entry name" value="Dicer_dimer"/>
    <property type="match status" value="1"/>
</dbReference>
<feature type="coiled-coil region" evidence="16">
    <location>
        <begin position="184"/>
        <end position="211"/>
    </location>
</feature>
<evidence type="ECO:0000256" key="4">
    <source>
        <dbReference type="ARBA" id="ARBA00022723"/>
    </source>
</evidence>
<comment type="cofactor">
    <cofactor evidence="2">
        <name>Mg(2+)</name>
        <dbReference type="ChEBI" id="CHEBI:18420"/>
    </cofactor>
</comment>
<feature type="domain" description="RNase III" evidence="19">
    <location>
        <begin position="1411"/>
        <end position="1573"/>
    </location>
</feature>
<dbReference type="EMBL" id="GFDL01010095">
    <property type="protein sequence ID" value="JAV24950.1"/>
    <property type="molecule type" value="Transcribed_RNA"/>
</dbReference>
<evidence type="ECO:0000256" key="2">
    <source>
        <dbReference type="ARBA" id="ARBA00001946"/>
    </source>
</evidence>
<evidence type="ECO:0000256" key="16">
    <source>
        <dbReference type="SAM" id="Coils"/>
    </source>
</evidence>
<keyword evidence="5" id="KW-0677">Repeat</keyword>
<dbReference type="PROSITE" id="PS50821">
    <property type="entry name" value="PAZ"/>
    <property type="match status" value="1"/>
</dbReference>
<evidence type="ECO:0000256" key="9">
    <source>
        <dbReference type="ARBA" id="ARBA00022806"/>
    </source>
</evidence>
<feature type="domain" description="Helicase ATP-binding" evidence="21">
    <location>
        <begin position="21"/>
        <end position="201"/>
    </location>
</feature>
<evidence type="ECO:0000256" key="17">
    <source>
        <dbReference type="SAM" id="MobiDB-lite"/>
    </source>
</evidence>
<accession>A0A1Q3FBL4</accession>
<keyword evidence="3" id="KW-0540">Nuclease</keyword>
<dbReference type="GO" id="GO:0005634">
    <property type="term" value="C:nucleus"/>
    <property type="evidence" value="ECO:0007669"/>
    <property type="project" value="TreeGrafter"/>
</dbReference>
<dbReference type="InterPro" id="IPR036389">
    <property type="entry name" value="RNase_III_sf"/>
</dbReference>
<dbReference type="GO" id="GO:0004525">
    <property type="term" value="F:ribonuclease III activity"/>
    <property type="evidence" value="ECO:0007669"/>
    <property type="project" value="InterPro"/>
</dbReference>
<dbReference type="GO" id="GO:0030422">
    <property type="term" value="P:siRNA processing"/>
    <property type="evidence" value="ECO:0007669"/>
    <property type="project" value="InterPro"/>
</dbReference>
<evidence type="ECO:0000256" key="10">
    <source>
        <dbReference type="ARBA" id="ARBA00022840"/>
    </source>
</evidence>
<dbReference type="InterPro" id="IPR011545">
    <property type="entry name" value="DEAD/DEAH_box_helicase_dom"/>
</dbReference>
<keyword evidence="13" id="KW-0464">Manganese</keyword>
<dbReference type="CDD" id="cd18034">
    <property type="entry name" value="DEXHc_dicer"/>
    <property type="match status" value="1"/>
</dbReference>
<organism evidence="24">
    <name type="scientific">Culex tarsalis</name>
    <name type="common">Encephalitis mosquito</name>
    <dbReference type="NCBI Taxonomy" id="7177"/>
    <lineage>
        <taxon>Eukaryota</taxon>
        <taxon>Metazoa</taxon>
        <taxon>Ecdysozoa</taxon>
        <taxon>Arthropoda</taxon>
        <taxon>Hexapoda</taxon>
        <taxon>Insecta</taxon>
        <taxon>Pterygota</taxon>
        <taxon>Neoptera</taxon>
        <taxon>Endopterygota</taxon>
        <taxon>Diptera</taxon>
        <taxon>Nematocera</taxon>
        <taxon>Culicoidea</taxon>
        <taxon>Culicidae</taxon>
        <taxon>Culicinae</taxon>
        <taxon>Culicini</taxon>
        <taxon>Culex</taxon>
        <taxon>Culex</taxon>
    </lineage>
</organism>
<evidence type="ECO:0000259" key="22">
    <source>
        <dbReference type="PROSITE" id="PS51194"/>
    </source>
</evidence>
<dbReference type="InterPro" id="IPR014001">
    <property type="entry name" value="Helicase_ATP-bd"/>
</dbReference>
<dbReference type="GO" id="GO:0006309">
    <property type="term" value="P:apoptotic DNA fragmentation"/>
    <property type="evidence" value="ECO:0007669"/>
    <property type="project" value="TreeGrafter"/>
</dbReference>
<evidence type="ECO:0000256" key="6">
    <source>
        <dbReference type="ARBA" id="ARBA00022741"/>
    </source>
</evidence>
<sequence length="1667" mass="190955">MEAIKEAPQEDFQPRLYQSQMKDICIAKNTIIYLPTGAGKTHIALMAIKELGRLGHLDKPLTQGGKRTFFIVNTVALAKQQAEMIGRNVAFKTSVYTSDRNVDTWKQNRWLDEFAKYQIIVCTCQILLDVLKHGYLSMKHINLLVFDECHHGVGDHPMHGIMEQYLTARKEDRPRVIGLSGMLLYKELKMKDQVRQELERLENTFDSTIATVGSYDEYTEVCKFSTDPRESLLPFDGVPVSDVMRSLQTQIQAFVDKVALFDLPKLLNQNKALMPDLPKPKKVIIKYFKELKYQMEDLGLLGATITLPRLIVQFELLEKRESEHTRLRLLYQSCITVCENLRHQLENVMQGLEMKKKLTLFSSFKARQLIAQLERYYTADRSRKTKTLIFVQRRFSAKVVYHMLKMYFSQTKDADTIVPDFMVGSNGTMPEAIDQILSAKKDKRVLERFKKNETNVIVTTNVLEEGIDLQMCNSVIKFDHPETFASYEQSKGRARMKDSTYTVMVKTNNREKFLTKYRLYKEIEEELKRALVGKTINRPEPLESDVTKELTNELIPPFYTKKGAKLDALSSIQLLNRYCMGMPRDAFTNTNVTWERKELSSGHILVAVLLPLQSTVREKVFGKPMKNVKLAKRSAAFEACRKLYEAGELNEHLIPVDAKQQLANVSEIYFRHWKQFEDESPKQAGTQKNVRNHQIQYPVQTTGCCPQPGMPCYIYVLRIAAGFKSDALNENIETFHKLYSSENNFGLMTTKPLPVLARMKFFVSLGLIDAHLDSTPIRLESAGSEADLAALKQFQLMLFRDVLRLWKEFLVLDNSNEANSLLVVPLAQSRQIDWQVVKDFPFLAQPSELPTIARSRMVFDAQQYRHRVILPWYRTDRERAYVVTAVHEHLTPDSPFPNEKYQSYADYFGTVYGQHVVNKEQFLIEVKGVTTWLNRLSPGDDDDGKSATRSKNWTFHEILIPELCHNFAFPADYWLKATLLPSALHRLNYLLLAENIRVELATEANVGCLECRTVEDVDVEYKNRKSTDLAEGMDELTFDDDEDEDDEDEDDFDYEDAKHALGGPEDLNSLMRSQLNSFAEEVEMPWKEQDEPADIERNWDKVTALDLDYYDTFVRKFASLNVGEQITTQMAQSYSSVIHKRATVGSPEKVVGAILDVPLEEKFRIELLKLTPENTVHVPLQQRAIIKALTTKSSHDVYDLERYELLGDAFLKFSVSLFLVKKHKDWHEGHLTAVKGQLVSNRNLLYCAMLVSLPGMMKIHTFDPKNDWTPPLATVPHAVKAKMASINHSARILYRLKMSEEEIQSGTIEKEKYEDFIAELDVQSQSLDTSPMQNYLSQQAMGDKIPADAMEAMLGVCVSTVGIKRSFRLLTFLGILPKKENLMTLLDDRIANQRLKADVSKHEVDSFLISPGRIERILNYTFKDRTYLLQALTHASYPTNRITGSYQQLEFVGDAVLDFLISAYIYEQNPTMSPGQLTDLRSALVNNITLACILVRHGLHLYILSESASLSDTVNKFVAFQENHKHEITDQVNLLAEESERGGHGAMAEFVDVPKALGDVFESLVGAVFLDSGNDLDATWRVIYGLMHREIATFSVDTPIQIVRRLHEWKPPCYPKFSRAIVDDDTVLVKLRYRIRNVEHEAYGFGQNKEDAKRAAAKVALQKLRKQ</sequence>
<feature type="domain" description="DRBM" evidence="18">
    <location>
        <begin position="1644"/>
        <end position="1666"/>
    </location>
</feature>
<dbReference type="SUPFAM" id="SSF54768">
    <property type="entry name" value="dsRNA-binding domain-like"/>
    <property type="match status" value="1"/>
</dbReference>
<dbReference type="InterPro" id="IPR044441">
    <property type="entry name" value="DICER_DSRM"/>
</dbReference>
<dbReference type="InterPro" id="IPR011907">
    <property type="entry name" value="RNase_III"/>
</dbReference>
<dbReference type="Gene3D" id="3.30.160.20">
    <property type="match status" value="1"/>
</dbReference>
<dbReference type="GO" id="GO:0046872">
    <property type="term" value="F:metal ion binding"/>
    <property type="evidence" value="ECO:0007669"/>
    <property type="project" value="UniProtKB-KW"/>
</dbReference>
<dbReference type="GO" id="GO:0031054">
    <property type="term" value="P:pre-miRNA processing"/>
    <property type="evidence" value="ECO:0007669"/>
    <property type="project" value="InterPro"/>
</dbReference>
<dbReference type="InterPro" id="IPR005034">
    <property type="entry name" value="Dicer_dimerisation"/>
</dbReference>
<dbReference type="PROSITE" id="PS50137">
    <property type="entry name" value="DS_RBD"/>
    <property type="match status" value="1"/>
</dbReference>
<evidence type="ECO:0000259" key="18">
    <source>
        <dbReference type="PROSITE" id="PS50137"/>
    </source>
</evidence>
<dbReference type="GO" id="GO:0006364">
    <property type="term" value="P:rRNA processing"/>
    <property type="evidence" value="ECO:0007669"/>
    <property type="project" value="InterPro"/>
</dbReference>
<name>A0A1Q3FBL4_CULTA</name>
<evidence type="ECO:0000256" key="5">
    <source>
        <dbReference type="ARBA" id="ARBA00022737"/>
    </source>
</evidence>
<dbReference type="Pfam" id="PF00271">
    <property type="entry name" value="Helicase_C"/>
    <property type="match status" value="1"/>
</dbReference>
<keyword evidence="16" id="KW-0175">Coiled coil</keyword>
<evidence type="ECO:0000259" key="20">
    <source>
        <dbReference type="PROSITE" id="PS50821"/>
    </source>
</evidence>
<dbReference type="GO" id="GO:0004530">
    <property type="term" value="F:deoxyribonuclease I activity"/>
    <property type="evidence" value="ECO:0007669"/>
    <property type="project" value="TreeGrafter"/>
</dbReference>
<feature type="domain" description="RNase III" evidence="19">
    <location>
        <begin position="1167"/>
        <end position="1362"/>
    </location>
</feature>
<keyword evidence="4" id="KW-0479">Metal-binding</keyword>
<dbReference type="GO" id="GO:0003723">
    <property type="term" value="F:RNA binding"/>
    <property type="evidence" value="ECO:0007669"/>
    <property type="project" value="UniProtKB-UniRule"/>
</dbReference>
<dbReference type="FunFam" id="1.10.1520.10:FF:000005">
    <property type="entry name" value="Putative endoribonuclease dicer"/>
    <property type="match status" value="1"/>
</dbReference>
<dbReference type="SUPFAM" id="SSF69065">
    <property type="entry name" value="RNase III domain-like"/>
    <property type="match status" value="2"/>
</dbReference>
<dbReference type="PROSITE" id="PS51194">
    <property type="entry name" value="HELICASE_CTER"/>
    <property type="match status" value="1"/>
</dbReference>
<proteinExistence type="inferred from homology"/>
<dbReference type="Gene3D" id="3.40.50.300">
    <property type="entry name" value="P-loop containing nucleotide triphosphate hydrolases"/>
    <property type="match status" value="2"/>
</dbReference>
<dbReference type="PROSITE" id="PS50142">
    <property type="entry name" value="RNASE_3_2"/>
    <property type="match status" value="2"/>
</dbReference>
<evidence type="ECO:0000256" key="8">
    <source>
        <dbReference type="ARBA" id="ARBA00022801"/>
    </source>
</evidence>
<feature type="domain" description="PAZ" evidence="20">
    <location>
        <begin position="838"/>
        <end position="968"/>
    </location>
</feature>
<keyword evidence="8" id="KW-0378">Hydrolase</keyword>
<comment type="similarity">
    <text evidence="14 15">Belongs to the helicase family. Dicer subfamily.</text>
</comment>
<dbReference type="InterPro" id="IPR001650">
    <property type="entry name" value="Helicase_C-like"/>
</dbReference>
<evidence type="ECO:0000259" key="21">
    <source>
        <dbReference type="PROSITE" id="PS51192"/>
    </source>
</evidence>
<evidence type="ECO:0000256" key="13">
    <source>
        <dbReference type="ARBA" id="ARBA00023211"/>
    </source>
</evidence>
<evidence type="ECO:0000256" key="12">
    <source>
        <dbReference type="ARBA" id="ARBA00022884"/>
    </source>
</evidence>
<evidence type="ECO:0000256" key="14">
    <source>
        <dbReference type="ARBA" id="ARBA00035116"/>
    </source>
</evidence>
<dbReference type="Gene3D" id="3.30.160.380">
    <property type="entry name" value="Dicer dimerisation domain"/>
    <property type="match status" value="1"/>
</dbReference>
<reference evidence="24" key="1">
    <citation type="submission" date="2017-01" db="EMBL/GenBank/DDBJ databases">
        <title>A deep insight into the sialotranscriptome of adult male and female Cluex tarsalis mosquitoes.</title>
        <authorList>
            <person name="Ribeiro J.M."/>
            <person name="Moreira F."/>
            <person name="Bernard K.A."/>
            <person name="Calvo E."/>
        </authorList>
    </citation>
    <scope>NUCLEOTIDE SEQUENCE</scope>
    <source>
        <strain evidence="24">Kern County</strain>
        <tissue evidence="24">Salivary glands</tissue>
    </source>
</reference>
<keyword evidence="9" id="KW-0347">Helicase</keyword>
<feature type="domain" description="Dicer dsRNA-binding fold" evidence="23">
    <location>
        <begin position="571"/>
        <end position="663"/>
    </location>
</feature>
<dbReference type="SMART" id="SM00487">
    <property type="entry name" value="DEXDc"/>
    <property type="match status" value="1"/>
</dbReference>
<dbReference type="PROSITE" id="PS00517">
    <property type="entry name" value="RNASE_3_1"/>
    <property type="match status" value="1"/>
</dbReference>
<evidence type="ECO:0000256" key="11">
    <source>
        <dbReference type="ARBA" id="ARBA00022842"/>
    </source>
</evidence>
<evidence type="ECO:0000256" key="3">
    <source>
        <dbReference type="ARBA" id="ARBA00022722"/>
    </source>
</evidence>
<keyword evidence="6" id="KW-0547">Nucleotide-binding</keyword>
<comment type="cofactor">
    <cofactor evidence="1">
        <name>Mn(2+)</name>
        <dbReference type="ChEBI" id="CHEBI:29035"/>
    </cofactor>
</comment>
<dbReference type="SMART" id="SM00490">
    <property type="entry name" value="HELICc"/>
    <property type="match status" value="1"/>
</dbReference>
<dbReference type="InterPro" id="IPR014720">
    <property type="entry name" value="dsRBD_dom"/>
</dbReference>
<evidence type="ECO:0000256" key="15">
    <source>
        <dbReference type="PROSITE-ProRule" id="PRU00657"/>
    </source>
</evidence>
<dbReference type="InterPro" id="IPR036085">
    <property type="entry name" value="PAZ_dom_sf"/>
</dbReference>
<dbReference type="CDD" id="cd00593">
    <property type="entry name" value="RIBOc"/>
    <property type="match status" value="2"/>
</dbReference>
<dbReference type="Gene3D" id="1.10.1520.10">
    <property type="entry name" value="Ribonuclease III domain"/>
    <property type="match status" value="2"/>
</dbReference>
<evidence type="ECO:0000259" key="23">
    <source>
        <dbReference type="PROSITE" id="PS51327"/>
    </source>
</evidence>
<evidence type="ECO:0000256" key="7">
    <source>
        <dbReference type="ARBA" id="ARBA00022759"/>
    </source>
</evidence>
<dbReference type="PANTHER" id="PTHR14950:SF36">
    <property type="entry name" value="ENDORIBONUCLEASE DCR-2"/>
    <property type="match status" value="1"/>
</dbReference>
<dbReference type="Gene3D" id="2.170.260.10">
    <property type="entry name" value="paz domain"/>
    <property type="match status" value="1"/>
</dbReference>
<dbReference type="SMART" id="SM00949">
    <property type="entry name" value="PAZ"/>
    <property type="match status" value="1"/>
</dbReference>
<dbReference type="Pfam" id="PF00636">
    <property type="entry name" value="Ribonuclease_3"/>
    <property type="match status" value="2"/>
</dbReference>
<dbReference type="InterPro" id="IPR027417">
    <property type="entry name" value="P-loop_NTPase"/>
</dbReference>
<keyword evidence="10" id="KW-0067">ATP-binding</keyword>
<evidence type="ECO:0000256" key="1">
    <source>
        <dbReference type="ARBA" id="ARBA00001936"/>
    </source>
</evidence>
<dbReference type="GO" id="GO:0005737">
    <property type="term" value="C:cytoplasm"/>
    <property type="evidence" value="ECO:0007669"/>
    <property type="project" value="TreeGrafter"/>
</dbReference>
<evidence type="ECO:0000259" key="19">
    <source>
        <dbReference type="PROSITE" id="PS50142"/>
    </source>
</evidence>
<dbReference type="HAMAP" id="MF_00104">
    <property type="entry name" value="RNase_III"/>
    <property type="match status" value="1"/>
</dbReference>
<dbReference type="PROSITE" id="PS51327">
    <property type="entry name" value="DICER_DSRBF"/>
    <property type="match status" value="1"/>
</dbReference>
<dbReference type="GO" id="GO:0004386">
    <property type="term" value="F:helicase activity"/>
    <property type="evidence" value="ECO:0007669"/>
    <property type="project" value="UniProtKB-KW"/>
</dbReference>
<dbReference type="SUPFAM" id="SSF101690">
    <property type="entry name" value="PAZ domain"/>
    <property type="match status" value="1"/>
</dbReference>
<protein>
    <submittedName>
        <fullName evidence="24">Putative endoribonuclease dicer</fullName>
    </submittedName>
</protein>
<dbReference type="PROSITE" id="PS51192">
    <property type="entry name" value="HELICASE_ATP_BIND_1"/>
    <property type="match status" value="1"/>
</dbReference>
<dbReference type="InterPro" id="IPR003100">
    <property type="entry name" value="PAZ_dom"/>
</dbReference>
<dbReference type="GO" id="GO:0005524">
    <property type="term" value="F:ATP binding"/>
    <property type="evidence" value="ECO:0007669"/>
    <property type="project" value="UniProtKB-KW"/>
</dbReference>
<dbReference type="SUPFAM" id="SSF52540">
    <property type="entry name" value="P-loop containing nucleoside triphosphate hydrolases"/>
    <property type="match status" value="1"/>
</dbReference>
<keyword evidence="12 15" id="KW-0694">RNA-binding</keyword>
<dbReference type="Pfam" id="PF00270">
    <property type="entry name" value="DEAD"/>
    <property type="match status" value="1"/>
</dbReference>
<keyword evidence="7" id="KW-0255">Endonuclease</keyword>
<feature type="domain" description="Helicase C-terminal" evidence="22">
    <location>
        <begin position="372"/>
        <end position="543"/>
    </location>
</feature>
<evidence type="ECO:0000313" key="24">
    <source>
        <dbReference type="EMBL" id="JAV24950.1"/>
    </source>
</evidence>
<dbReference type="InterPro" id="IPR038248">
    <property type="entry name" value="Dicer_dimer_sf"/>
</dbReference>
<dbReference type="Pfam" id="PF02170">
    <property type="entry name" value="PAZ"/>
    <property type="match status" value="1"/>
</dbReference>
<dbReference type="PANTHER" id="PTHR14950">
    <property type="entry name" value="DICER-RELATED"/>
    <property type="match status" value="1"/>
</dbReference>
<dbReference type="CDD" id="cd15903">
    <property type="entry name" value="Dicer_PBD"/>
    <property type="match status" value="1"/>
</dbReference>
<dbReference type="InterPro" id="IPR000999">
    <property type="entry name" value="RNase_III_dom"/>
</dbReference>
<dbReference type="Pfam" id="PF20932">
    <property type="entry name" value="Dicer_dsRBD"/>
    <property type="match status" value="1"/>
</dbReference>
<keyword evidence="11" id="KW-0460">Magnesium</keyword>
<dbReference type="InterPro" id="IPR048513">
    <property type="entry name" value="Dicer_PBD"/>
</dbReference>
<dbReference type="GO" id="GO:0070578">
    <property type="term" value="C:RISC-loading complex"/>
    <property type="evidence" value="ECO:0007669"/>
    <property type="project" value="TreeGrafter"/>
</dbReference>
<feature type="region of interest" description="Disordered" evidence="17">
    <location>
        <begin position="1032"/>
        <end position="1051"/>
    </location>
</feature>
<dbReference type="SMART" id="SM00535">
    <property type="entry name" value="RIBOc"/>
    <property type="match status" value="2"/>
</dbReference>
<dbReference type="GO" id="GO:0035194">
    <property type="term" value="P:regulatory ncRNA-mediated post-transcriptional gene silencing"/>
    <property type="evidence" value="ECO:0007669"/>
    <property type="project" value="UniProtKB-ARBA"/>
</dbReference>